<organism evidence="2">
    <name type="scientific">Sorghum bicolor</name>
    <name type="common">Sorghum</name>
    <name type="synonym">Sorghum vulgare</name>
    <dbReference type="NCBI Taxonomy" id="4558"/>
    <lineage>
        <taxon>Eukaryota</taxon>
        <taxon>Viridiplantae</taxon>
        <taxon>Streptophyta</taxon>
        <taxon>Embryophyta</taxon>
        <taxon>Tracheophyta</taxon>
        <taxon>Spermatophyta</taxon>
        <taxon>Magnoliopsida</taxon>
        <taxon>Liliopsida</taxon>
        <taxon>Poales</taxon>
        <taxon>Poaceae</taxon>
        <taxon>PACMAD clade</taxon>
        <taxon>Panicoideae</taxon>
        <taxon>Andropogonodae</taxon>
        <taxon>Andropogoneae</taxon>
        <taxon>Sorghinae</taxon>
        <taxon>Sorghum</taxon>
    </lineage>
</organism>
<feature type="transmembrane region" description="Helical" evidence="1">
    <location>
        <begin position="316"/>
        <end position="338"/>
    </location>
</feature>
<name>Q9XEP5_SORBI</name>
<sequence length="343" mass="38484">MSGGIQDDSDLIWLSVRMIPRYKQVLSFLFGWSHGIRCQHPSIDLVRLPQFSREQTREQGYRTNDLFVEEQHCRRIASTSDVCTAQEAAQRSADAVGLHPPRLSLDLLNISETFAFVASLLHPESRAAALATARSSCSLAAASGSTAQSASSTLKRWPSWIDRATSFTTTFTVYIERLTGMEIHCKDVQDQEIRSLLRPQPDARVAVNFKIDEVYPSRDNAVRLSDPNIQTNIESPSPVFLVQIAPRPPPPLSPVCSRNLCRPGAHVACALCVWRGRCRCRRRWDNTTGRQMLIFMPADYYTHVTTVIIYDDDDSIIHALLLVLLACGQLLALCTLVYHLRCT</sequence>
<evidence type="ECO:0000313" key="2">
    <source>
        <dbReference type="EMBL" id="AAD27563.1"/>
    </source>
</evidence>
<keyword evidence="1" id="KW-1133">Transmembrane helix</keyword>
<protein>
    <submittedName>
        <fullName evidence="2">Uncharacterized protein</fullName>
    </submittedName>
</protein>
<accession>Q9XEP5</accession>
<dbReference type="AlphaFoldDB" id="Q9XEP5"/>
<proteinExistence type="predicted"/>
<keyword evidence="1" id="KW-0812">Transmembrane</keyword>
<keyword evidence="1" id="KW-0472">Membrane</keyword>
<dbReference type="EMBL" id="AF114171">
    <property type="protein sequence ID" value="AAD27563.1"/>
    <property type="molecule type" value="Genomic_DNA"/>
</dbReference>
<reference evidence="2" key="1">
    <citation type="submission" date="1998-12" db="EMBL/GenBank/DDBJ databases">
        <title>Retrotransposable elements of Sorghum bicolor.</title>
        <authorList>
            <person name="Llaca V."/>
            <person name="Lou A."/>
            <person name="Young S."/>
            <person name="Messing J."/>
        </authorList>
    </citation>
    <scope>NUCLEOTIDE SEQUENCE</scope>
</reference>
<evidence type="ECO:0000256" key="1">
    <source>
        <dbReference type="SAM" id="Phobius"/>
    </source>
</evidence>